<protein>
    <submittedName>
        <fullName evidence="2">G4818 protein</fullName>
    </submittedName>
</protein>
<feature type="compositionally biased region" description="Basic and acidic residues" evidence="1">
    <location>
        <begin position="188"/>
        <end position="206"/>
    </location>
</feature>
<proteinExistence type="predicted"/>
<dbReference type="Proteomes" id="UP001497392">
    <property type="component" value="Unassembled WGS sequence"/>
</dbReference>
<reference evidence="2 3" key="1">
    <citation type="submission" date="2024-06" db="EMBL/GenBank/DDBJ databases">
        <authorList>
            <person name="Kraege A."/>
            <person name="Thomma B."/>
        </authorList>
    </citation>
    <scope>NUCLEOTIDE SEQUENCE [LARGE SCALE GENOMIC DNA]</scope>
</reference>
<accession>A0ABP1FR87</accession>
<sequence length="385" mass="41806">MSSSLQKGERPFLEVAVAVVDDEEGEKRAPEAEAEAEAEAEEEVLQEGGKAFQGRSQSLADAASVPGTTDGTGVFANDQREHSRPSFQRAIQAWQAKHDDAALLAVADRLAAEHHDQSARAEETYNDEEVCEEPINLCESEDDALPQQPLKRRAPACEAQTGERELVTKRRKAETAQQSHHSAATRSEAGRRDVARPAKQVQRAEARQLGIRDPPPPQLSGSNALLQSLAQGANRAKQACKRNSDWMFGGEGAYVPHPSSAVDMKLRLHEIINVFDSGLVAHPARALLDSGNGGHTLITRPFAERLQLVDENGRPKQSSVRVTTVVGVVAGASEQVPLMSLSYELRGKKMHITAGVTEAKLGCDLLLSCREIARFVSDGFIFDVR</sequence>
<keyword evidence="3" id="KW-1185">Reference proteome</keyword>
<evidence type="ECO:0000313" key="2">
    <source>
        <dbReference type="EMBL" id="CAL5222453.1"/>
    </source>
</evidence>
<evidence type="ECO:0000313" key="3">
    <source>
        <dbReference type="Proteomes" id="UP001497392"/>
    </source>
</evidence>
<feature type="compositionally biased region" description="Polar residues" evidence="1">
    <location>
        <begin position="175"/>
        <end position="185"/>
    </location>
</feature>
<evidence type="ECO:0000256" key="1">
    <source>
        <dbReference type="SAM" id="MobiDB-lite"/>
    </source>
</evidence>
<feature type="region of interest" description="Disordered" evidence="1">
    <location>
        <begin position="19"/>
        <end position="87"/>
    </location>
</feature>
<gene>
    <name evidence="2" type="primary">g4818</name>
    <name evidence="2" type="ORF">VP750_LOCUS4112</name>
</gene>
<name>A0ABP1FR87_9CHLO</name>
<feature type="compositionally biased region" description="Acidic residues" evidence="1">
    <location>
        <begin position="32"/>
        <end position="45"/>
    </location>
</feature>
<feature type="region of interest" description="Disordered" evidence="1">
    <location>
        <begin position="151"/>
        <end position="221"/>
    </location>
</feature>
<dbReference type="EMBL" id="CAXHTA020000007">
    <property type="protein sequence ID" value="CAL5222453.1"/>
    <property type="molecule type" value="Genomic_DNA"/>
</dbReference>
<organism evidence="2 3">
    <name type="scientific">Coccomyxa viridis</name>
    <dbReference type="NCBI Taxonomy" id="1274662"/>
    <lineage>
        <taxon>Eukaryota</taxon>
        <taxon>Viridiplantae</taxon>
        <taxon>Chlorophyta</taxon>
        <taxon>core chlorophytes</taxon>
        <taxon>Trebouxiophyceae</taxon>
        <taxon>Trebouxiophyceae incertae sedis</taxon>
        <taxon>Coccomyxaceae</taxon>
        <taxon>Coccomyxa</taxon>
    </lineage>
</organism>
<comment type="caution">
    <text evidence="2">The sequence shown here is derived from an EMBL/GenBank/DDBJ whole genome shotgun (WGS) entry which is preliminary data.</text>
</comment>